<dbReference type="Gramene" id="ONIVA08G15290.1">
    <property type="protein sequence ID" value="ONIVA08G15290.1"/>
    <property type="gene ID" value="ONIVA08G15290"/>
</dbReference>
<dbReference type="Gene3D" id="3.90.1320.10">
    <property type="entry name" value="Outer-capsid protein sigma 3, large lobe"/>
    <property type="match status" value="1"/>
</dbReference>
<protein>
    <recommendedName>
        <fullName evidence="2">Neprosin PEP catalytic domain-containing protein</fullName>
    </recommendedName>
</protein>
<feature type="region of interest" description="Disordered" evidence="1">
    <location>
        <begin position="18"/>
        <end position="81"/>
    </location>
</feature>
<feature type="domain" description="Neprosin PEP catalytic" evidence="2">
    <location>
        <begin position="218"/>
        <end position="457"/>
    </location>
</feature>
<dbReference type="AlphaFoldDB" id="A0A0E0IBQ1"/>
<accession>A0A0E0IBQ1</accession>
<evidence type="ECO:0000259" key="2">
    <source>
        <dbReference type="PROSITE" id="PS52045"/>
    </source>
</evidence>
<dbReference type="InterPro" id="IPR053168">
    <property type="entry name" value="Glutamic_endopeptidase"/>
</dbReference>
<dbReference type="HOGENOM" id="CLU_030538_1_0_1"/>
<evidence type="ECO:0000313" key="3">
    <source>
        <dbReference type="EnsemblPlants" id="ONIVA08G15290.1"/>
    </source>
</evidence>
<dbReference type="Pfam" id="PF03080">
    <property type="entry name" value="Neprosin"/>
    <property type="match status" value="1"/>
</dbReference>
<dbReference type="OMA" id="TIPGQHF"/>
<organism evidence="3">
    <name type="scientific">Oryza nivara</name>
    <name type="common">Indian wild rice</name>
    <name type="synonym">Oryza sativa f. spontanea</name>
    <dbReference type="NCBI Taxonomy" id="4536"/>
    <lineage>
        <taxon>Eukaryota</taxon>
        <taxon>Viridiplantae</taxon>
        <taxon>Streptophyta</taxon>
        <taxon>Embryophyta</taxon>
        <taxon>Tracheophyta</taxon>
        <taxon>Spermatophyta</taxon>
        <taxon>Magnoliopsida</taxon>
        <taxon>Liliopsida</taxon>
        <taxon>Poales</taxon>
        <taxon>Poaceae</taxon>
        <taxon>BOP clade</taxon>
        <taxon>Oryzoideae</taxon>
        <taxon>Oryzeae</taxon>
        <taxon>Oryzinae</taxon>
        <taxon>Oryza</taxon>
    </lineage>
</organism>
<evidence type="ECO:0000313" key="4">
    <source>
        <dbReference type="Proteomes" id="UP000006591"/>
    </source>
</evidence>
<sequence>MASSKSLSFPVAAASKSLSFPAAAQSNKGTPVARKRIKSGGGAREKKENSGGAREEQGKDDGVGEEQVQRRRDGRRRRRGTGLREMRERQILGFLSIYRLLSLSLARGITLLPFHLHSTRGTASGNAAARSLVLSNEDDLALERELMMLNKPYVKSFKIPPRSYSKSLITHFGLQESCPDGTVLIRRTLKEDLLRARAFRGPLKPQKDQSFTPMSYTSTIPGQHFALLLINSEEGSKFQATGAVLEVYPLNVQQGQSSSAQILLVDDSSNAVSVIQSGWHVDPDRKGDTQTRLVTYWTADDYHKTGCMNMLCPGFVLLSRTTSPGMVLTTGSIPLNMTKDVQTGNWQVVVGDEVVGYFPKEIINGMSGGTEVQMGGIVYASPGQKSPPMGNGIQPVHGGNYRAARFTWVAAQGARIANWTVARDVADINIYDATVTSSSGTGPEGVVFEYGGPGGQP</sequence>
<reference evidence="3" key="2">
    <citation type="submission" date="2018-04" db="EMBL/GenBank/DDBJ databases">
        <title>OnivRS2 (Oryza nivara Reference Sequence Version 2).</title>
        <authorList>
            <person name="Zhang J."/>
            <person name="Kudrna D."/>
            <person name="Lee S."/>
            <person name="Talag J."/>
            <person name="Rajasekar S."/>
            <person name="Welchert J."/>
            <person name="Hsing Y.-I."/>
            <person name="Wing R.A."/>
        </authorList>
    </citation>
    <scope>NUCLEOTIDE SEQUENCE [LARGE SCALE GENOMIC DNA]</scope>
    <source>
        <strain evidence="3">SL10</strain>
    </source>
</reference>
<name>A0A0E0IBQ1_ORYNI</name>
<keyword evidence="4" id="KW-1185">Reference proteome</keyword>
<evidence type="ECO:0000256" key="1">
    <source>
        <dbReference type="SAM" id="MobiDB-lite"/>
    </source>
</evidence>
<dbReference type="PANTHER" id="PTHR31589:SF237">
    <property type="entry name" value="OS08G0411100 PROTEIN"/>
    <property type="match status" value="1"/>
</dbReference>
<proteinExistence type="predicted"/>
<dbReference type="eggNOG" id="ENOG502QVB2">
    <property type="taxonomic scope" value="Eukaryota"/>
</dbReference>
<dbReference type="Proteomes" id="UP000006591">
    <property type="component" value="Chromosome 8"/>
</dbReference>
<reference evidence="3" key="1">
    <citation type="submission" date="2015-04" db="UniProtKB">
        <authorList>
            <consortium name="EnsemblPlants"/>
        </authorList>
    </citation>
    <scope>IDENTIFICATION</scope>
    <source>
        <strain evidence="3">SL10</strain>
    </source>
</reference>
<dbReference type="EnsemblPlants" id="ONIVA08G15290.1">
    <property type="protein sequence ID" value="ONIVA08G15290.1"/>
    <property type="gene ID" value="ONIVA08G15290"/>
</dbReference>
<feature type="compositionally biased region" description="Basic residues" evidence="1">
    <location>
        <begin position="72"/>
        <end position="81"/>
    </location>
</feature>
<feature type="compositionally biased region" description="Basic and acidic residues" evidence="1">
    <location>
        <begin position="43"/>
        <end position="71"/>
    </location>
</feature>
<dbReference type="InterPro" id="IPR004314">
    <property type="entry name" value="Neprosin"/>
</dbReference>
<dbReference type="PROSITE" id="PS52045">
    <property type="entry name" value="NEPROSIN_PEP_CD"/>
    <property type="match status" value="1"/>
</dbReference>
<dbReference type="STRING" id="4536.A0A0E0IBQ1"/>
<dbReference type="PANTHER" id="PTHR31589">
    <property type="entry name" value="PROTEIN, PUTATIVE (DUF239)-RELATED-RELATED"/>
    <property type="match status" value="1"/>
</dbReference>